<dbReference type="EMBL" id="JBBMFO010000034">
    <property type="protein sequence ID" value="MEQ2401691.1"/>
    <property type="molecule type" value="Genomic_DNA"/>
</dbReference>
<dbReference type="RefSeq" id="WP_349171444.1">
    <property type="nucleotide sequence ID" value="NZ_JBBMFO010000034.1"/>
</dbReference>
<keyword evidence="2" id="KW-0489">Methyltransferase</keyword>
<dbReference type="GO" id="GO:0032259">
    <property type="term" value="P:methylation"/>
    <property type="evidence" value="ECO:0007669"/>
    <property type="project" value="UniProtKB-KW"/>
</dbReference>
<sequence length="657" mass="77142">MSKLIDFDLYPIKLTLKKLLQDKTTKKNIIWATNTFEHFGREFDDKSEITEIIFQSGFRIMPRVLKSQEAQLDRTRKKAEVFTPGWIVNEMNNYLDQEWFQRKDVFNIEKGETWEAVREKINFPEGKSWEKYILSRQLEITCGEAPYLVSRYDVSTGEKIDLINRIGILDRKLRVVNENTWTKDEWIKWATRAIESTYGFEYQGDNLLIARVNILMTFVEYFEDRWKEEVDKKTLRHLANIISWNIWQMDGLTDMVPFGAAKEDIRQMNFFDLLSGGLEEEDGEESIYCRIRNWRENSSKLFTDYKENIMKKFDFVIGNPPYQEDNDKRNRSDALYNIFMDNSFKIAERNLLITPARFLFNVGSTPRVWNEKMLNDPHFKILKFIQDSERIFPGTDIKGGVAISYRDINKNFGCIDTFTPFDELRSILKKVETKEGKKNLGIGDLMYVQNKLNLNYIEDNYKDLLKRLGSNGKERRLVSSIFDTLEEIFHDKIESDKKSKDYIQIVGRQNNERVNKWVLKDFIEDNGNLHAYKVILPAANGSGAIGEVLSTPLIGEPLIGHTQTFISIGNFKTYAEAEACFKYIKSKFARAMLGIKKVTQNNKTKETWSKVPMQDFTNKSDIEWSKSIPEIDRQLYAKYNLSQEEIDFIEKNVKEME</sequence>
<dbReference type="SUPFAM" id="SSF53335">
    <property type="entry name" value="S-adenosyl-L-methionine-dependent methyltransferases"/>
    <property type="match status" value="1"/>
</dbReference>
<proteinExistence type="predicted"/>
<dbReference type="GO" id="GO:0008168">
    <property type="term" value="F:methyltransferase activity"/>
    <property type="evidence" value="ECO:0007669"/>
    <property type="project" value="UniProtKB-KW"/>
</dbReference>
<dbReference type="PROSITE" id="PS00092">
    <property type="entry name" value="N6_MTASE"/>
    <property type="match status" value="1"/>
</dbReference>
<reference evidence="2 3" key="1">
    <citation type="submission" date="2024-03" db="EMBL/GenBank/DDBJ databases">
        <title>Human intestinal bacterial collection.</title>
        <authorList>
            <person name="Pauvert C."/>
            <person name="Hitch T.C.A."/>
            <person name="Clavel T."/>
        </authorList>
    </citation>
    <scope>NUCLEOTIDE SEQUENCE [LARGE SCALE GENOMIC DNA]</scope>
    <source>
        <strain evidence="2 3">CLA-SR-H025</strain>
    </source>
</reference>
<evidence type="ECO:0000313" key="2">
    <source>
        <dbReference type="EMBL" id="MEQ2401691.1"/>
    </source>
</evidence>
<accession>A0ABV1CFU6</accession>
<evidence type="ECO:0000313" key="3">
    <source>
        <dbReference type="Proteomes" id="UP001447979"/>
    </source>
</evidence>
<dbReference type="InterPro" id="IPR011639">
    <property type="entry name" value="MethylTrfase_TaqI-like_dom"/>
</dbReference>
<dbReference type="Pfam" id="PF07669">
    <property type="entry name" value="Eco57I"/>
    <property type="match status" value="1"/>
</dbReference>
<evidence type="ECO:0000259" key="1">
    <source>
        <dbReference type="Pfam" id="PF07669"/>
    </source>
</evidence>
<keyword evidence="2" id="KW-0808">Transferase</keyword>
<dbReference type="Gene3D" id="3.40.50.150">
    <property type="entry name" value="Vaccinia Virus protein VP39"/>
    <property type="match status" value="1"/>
</dbReference>
<feature type="domain" description="Type II methyltransferase M.TaqI-like" evidence="1">
    <location>
        <begin position="198"/>
        <end position="392"/>
    </location>
</feature>
<dbReference type="InterPro" id="IPR029063">
    <property type="entry name" value="SAM-dependent_MTases_sf"/>
</dbReference>
<dbReference type="Proteomes" id="UP001447979">
    <property type="component" value="Unassembled WGS sequence"/>
</dbReference>
<gene>
    <name evidence="2" type="ORF">WMO19_08770</name>
</gene>
<name>A0ABV1CFU6_9FIRM</name>
<protein>
    <submittedName>
        <fullName evidence="2">Eco57I restriction-modification methylase domain-containing protein</fullName>
    </submittedName>
</protein>
<comment type="caution">
    <text evidence="2">The sequence shown here is derived from an EMBL/GenBank/DDBJ whole genome shotgun (WGS) entry which is preliminary data.</text>
</comment>
<keyword evidence="3" id="KW-1185">Reference proteome</keyword>
<organism evidence="2 3">
    <name type="scientific">Peptoniphilus hominis</name>
    <name type="common">ex Hitch et al. 2025</name>
    <dbReference type="NCBI Taxonomy" id="3133174"/>
    <lineage>
        <taxon>Bacteria</taxon>
        <taxon>Bacillati</taxon>
        <taxon>Bacillota</taxon>
        <taxon>Tissierellia</taxon>
        <taxon>Tissierellales</taxon>
        <taxon>Peptoniphilaceae</taxon>
        <taxon>Peptoniphilus</taxon>
    </lineage>
</organism>
<dbReference type="InterPro" id="IPR002052">
    <property type="entry name" value="DNA_methylase_N6_adenine_CS"/>
</dbReference>